<dbReference type="Pfam" id="PF13692">
    <property type="entry name" value="Glyco_trans_1_4"/>
    <property type="match status" value="1"/>
</dbReference>
<dbReference type="Gene3D" id="3.40.50.2000">
    <property type="entry name" value="Glycogen Phosphorylase B"/>
    <property type="match status" value="2"/>
</dbReference>
<dbReference type="EMBL" id="CADCTX010000105">
    <property type="protein sequence ID" value="CAA9301252.1"/>
    <property type="molecule type" value="Genomic_DNA"/>
</dbReference>
<dbReference type="InterPro" id="IPR028098">
    <property type="entry name" value="Glyco_trans_4-like_N"/>
</dbReference>
<organism evidence="2">
    <name type="scientific">uncultured Gemmatimonadaceae bacterium</name>
    <dbReference type="NCBI Taxonomy" id="246130"/>
    <lineage>
        <taxon>Bacteria</taxon>
        <taxon>Pseudomonadati</taxon>
        <taxon>Gemmatimonadota</taxon>
        <taxon>Gemmatimonadia</taxon>
        <taxon>Gemmatimonadales</taxon>
        <taxon>Gemmatimonadaceae</taxon>
        <taxon>environmental samples</taxon>
    </lineage>
</organism>
<feature type="domain" description="Glycosyltransferase subfamily 4-like N-terminal" evidence="1">
    <location>
        <begin position="37"/>
        <end position="204"/>
    </location>
</feature>
<dbReference type="PANTHER" id="PTHR45947:SF3">
    <property type="entry name" value="SULFOQUINOVOSYL TRANSFERASE SQD2"/>
    <property type="match status" value="1"/>
</dbReference>
<name>A0A6J4KCL9_9BACT</name>
<evidence type="ECO:0000313" key="2">
    <source>
        <dbReference type="EMBL" id="CAA9301252.1"/>
    </source>
</evidence>
<dbReference type="CDD" id="cd03801">
    <property type="entry name" value="GT4_PimA-like"/>
    <property type="match status" value="1"/>
</dbReference>
<dbReference type="Pfam" id="PF13439">
    <property type="entry name" value="Glyco_transf_4"/>
    <property type="match status" value="1"/>
</dbReference>
<accession>A0A6J4KCL9</accession>
<dbReference type="GO" id="GO:0016757">
    <property type="term" value="F:glycosyltransferase activity"/>
    <property type="evidence" value="ECO:0007669"/>
    <property type="project" value="UniProtKB-ARBA"/>
</dbReference>
<dbReference type="InterPro" id="IPR050194">
    <property type="entry name" value="Glycosyltransferase_grp1"/>
</dbReference>
<dbReference type="PANTHER" id="PTHR45947">
    <property type="entry name" value="SULFOQUINOVOSYL TRANSFERASE SQD2"/>
    <property type="match status" value="1"/>
</dbReference>
<protein>
    <recommendedName>
        <fullName evidence="1">Glycosyltransferase subfamily 4-like N-terminal domain-containing protein</fullName>
    </recommendedName>
</protein>
<evidence type="ECO:0000259" key="1">
    <source>
        <dbReference type="Pfam" id="PF13439"/>
    </source>
</evidence>
<dbReference type="AlphaFoldDB" id="A0A6J4KCL9"/>
<proteinExistence type="predicted"/>
<gene>
    <name evidence="2" type="ORF">AVDCRST_MAG40-371</name>
</gene>
<dbReference type="SUPFAM" id="SSF53756">
    <property type="entry name" value="UDP-Glycosyltransferase/glycogen phosphorylase"/>
    <property type="match status" value="1"/>
</dbReference>
<reference evidence="2" key="1">
    <citation type="submission" date="2020-02" db="EMBL/GenBank/DDBJ databases">
        <authorList>
            <person name="Meier V. D."/>
        </authorList>
    </citation>
    <scope>NUCLEOTIDE SEQUENCE</scope>
    <source>
        <strain evidence="2">AVDCRST_MAG40</strain>
    </source>
</reference>
<sequence length="407" mass="44526">MRSDNEAGARAAGLALAPPPPRPLRIAQVTEYYYPHVGGVCEHVHFFAREARRRGHHVDVITSRIGRAAPPPAPAGERGRVVRLGRSVPVYANGSHARFTLGVRLRAEMRDVLRAGEYDIVHVHSPLTPVLPFVASLEATCPVVGTFHAFHDRSFGYAVFRPYLRGYWERLAATIAVSHAASSGVRRYFETDQWRIVPNGVDTSLFTPHARRPAELPADDVPTVLFVGRFDPRNRLPLLLRAFRRVRGARRRARLVVVGDGPLRGHYRRLAADVPGVVFAGRVRNEQRPGYYAHSDVYACPAVQGSFGITLLEAMAAGTPVVCSDIPGFREVVRDGRDGLFHEADDEHALADALVALLDDPALRGRMAAAGRERAAGYDWTHVTASIVDVYRSVLASGAPALARAGS</sequence>